<dbReference type="OrthoDB" id="416441at2759"/>
<comment type="caution">
    <text evidence="10">The sequence shown here is derived from an EMBL/GenBank/DDBJ whole genome shotgun (WGS) entry which is preliminary data.</text>
</comment>
<dbReference type="PROSITE" id="PS50157">
    <property type="entry name" value="ZINC_FINGER_C2H2_2"/>
    <property type="match status" value="2"/>
</dbReference>
<evidence type="ECO:0000256" key="7">
    <source>
        <dbReference type="PROSITE-ProRule" id="PRU00042"/>
    </source>
</evidence>
<dbReference type="PANTHER" id="PTHR47660:SF2">
    <property type="entry name" value="TRANSCRIPTION FACTOR WITH C2H2 AND ZN(2)-CYS(6) DNA BINDING DOMAIN (EUROFUNG)"/>
    <property type="match status" value="1"/>
</dbReference>
<dbReference type="SUPFAM" id="SSF57701">
    <property type="entry name" value="Zn2/Cys6 DNA-binding domain"/>
    <property type="match status" value="1"/>
</dbReference>
<dbReference type="SMART" id="SM00355">
    <property type="entry name" value="ZnF_C2H2"/>
    <property type="match status" value="2"/>
</dbReference>
<dbReference type="Gene3D" id="1.10.3020.20">
    <property type="match status" value="1"/>
</dbReference>
<keyword evidence="7" id="KW-0863">Zinc-finger</keyword>
<evidence type="ECO:0000259" key="9">
    <source>
        <dbReference type="PROSITE" id="PS50157"/>
    </source>
</evidence>
<feature type="region of interest" description="Disordered" evidence="8">
    <location>
        <begin position="65"/>
        <end position="86"/>
    </location>
</feature>
<dbReference type="GO" id="GO:0000981">
    <property type="term" value="F:DNA-binding transcription factor activity, RNA polymerase II-specific"/>
    <property type="evidence" value="ECO:0007669"/>
    <property type="project" value="InterPro"/>
</dbReference>
<reference evidence="10 11" key="1">
    <citation type="submission" date="2020-05" db="EMBL/GenBank/DDBJ databases">
        <title>Identification and distribution of gene clusters putatively required for synthesis of sphingolipid metabolism inhibitors in phylogenetically diverse species of the filamentous fungus Fusarium.</title>
        <authorList>
            <person name="Kim H.-S."/>
            <person name="Busman M."/>
            <person name="Brown D.W."/>
            <person name="Divon H."/>
            <person name="Uhlig S."/>
            <person name="Proctor R.H."/>
        </authorList>
    </citation>
    <scope>NUCLEOTIDE SEQUENCE [LARGE SCALE GENOMIC DNA]</scope>
    <source>
        <strain evidence="10 11">NRRL 20693</strain>
    </source>
</reference>
<protein>
    <submittedName>
        <fullName evidence="10">X-pro dipeptidyl-peptidase</fullName>
    </submittedName>
</protein>
<dbReference type="PANTHER" id="PTHR47660">
    <property type="entry name" value="TRANSCRIPTION FACTOR WITH C2H2 AND ZN(2)-CYS(6) DNA BINDING DOMAIN (EUROFUNG)-RELATED-RELATED"/>
    <property type="match status" value="1"/>
</dbReference>
<dbReference type="SUPFAM" id="SSF53474">
    <property type="entry name" value="alpha/beta-Hydrolases"/>
    <property type="match status" value="1"/>
</dbReference>
<keyword evidence="1" id="KW-0479">Metal-binding</keyword>
<evidence type="ECO:0000256" key="4">
    <source>
        <dbReference type="ARBA" id="ARBA00023015"/>
    </source>
</evidence>
<dbReference type="InterPro" id="IPR013087">
    <property type="entry name" value="Znf_C2H2_type"/>
</dbReference>
<dbReference type="SUPFAM" id="SSF57667">
    <property type="entry name" value="beta-beta-alpha zinc fingers"/>
    <property type="match status" value="1"/>
</dbReference>
<evidence type="ECO:0000256" key="2">
    <source>
        <dbReference type="ARBA" id="ARBA00022801"/>
    </source>
</evidence>
<dbReference type="SMART" id="SM00939">
    <property type="entry name" value="PepX_C"/>
    <property type="match status" value="1"/>
</dbReference>
<dbReference type="SUPFAM" id="SSF49785">
    <property type="entry name" value="Galactose-binding domain-like"/>
    <property type="match status" value="1"/>
</dbReference>
<dbReference type="NCBIfam" id="TIGR00976">
    <property type="entry name" value="CocE_NonD"/>
    <property type="match status" value="1"/>
</dbReference>
<dbReference type="SMART" id="SM00066">
    <property type="entry name" value="GAL4"/>
    <property type="match status" value="1"/>
</dbReference>
<dbReference type="InterPro" id="IPR013736">
    <property type="entry name" value="Xaa-Pro_dipept_C"/>
</dbReference>
<keyword evidence="2" id="KW-0378">Hydrolase</keyword>
<dbReference type="InterPro" id="IPR029058">
    <property type="entry name" value="AB_hydrolase_fold"/>
</dbReference>
<proteinExistence type="predicted"/>
<dbReference type="Pfam" id="PF08530">
    <property type="entry name" value="PepX_C"/>
    <property type="match status" value="1"/>
</dbReference>
<evidence type="ECO:0000256" key="1">
    <source>
        <dbReference type="ARBA" id="ARBA00022723"/>
    </source>
</evidence>
<keyword evidence="4" id="KW-0805">Transcription regulation</keyword>
<dbReference type="Gene3D" id="4.10.240.10">
    <property type="entry name" value="Zn(2)-C6 fungal-type DNA-binding domain"/>
    <property type="match status" value="1"/>
</dbReference>
<feature type="domain" description="C2H2-type" evidence="9">
    <location>
        <begin position="46"/>
        <end position="73"/>
    </location>
</feature>
<evidence type="ECO:0000256" key="3">
    <source>
        <dbReference type="ARBA" id="ARBA00022833"/>
    </source>
</evidence>
<evidence type="ECO:0000256" key="5">
    <source>
        <dbReference type="ARBA" id="ARBA00023163"/>
    </source>
</evidence>
<dbReference type="EMBL" id="JAAGWQ010000323">
    <property type="protein sequence ID" value="KAF5656719.1"/>
    <property type="molecule type" value="Genomic_DNA"/>
</dbReference>
<name>A0A8H5WFX9_FUSHE</name>
<dbReference type="GO" id="GO:0008270">
    <property type="term" value="F:zinc ion binding"/>
    <property type="evidence" value="ECO:0007669"/>
    <property type="project" value="UniProtKB-KW"/>
</dbReference>
<evidence type="ECO:0000256" key="8">
    <source>
        <dbReference type="SAM" id="MobiDB-lite"/>
    </source>
</evidence>
<dbReference type="Pfam" id="PF02129">
    <property type="entry name" value="Peptidase_S15"/>
    <property type="match status" value="1"/>
</dbReference>
<keyword evidence="6" id="KW-0539">Nucleus</keyword>
<dbReference type="GO" id="GO:0008239">
    <property type="term" value="F:dipeptidyl-peptidase activity"/>
    <property type="evidence" value="ECO:0007669"/>
    <property type="project" value="InterPro"/>
</dbReference>
<organism evidence="10 11">
    <name type="scientific">Fusarium heterosporum</name>
    <dbReference type="NCBI Taxonomy" id="42747"/>
    <lineage>
        <taxon>Eukaryota</taxon>
        <taxon>Fungi</taxon>
        <taxon>Dikarya</taxon>
        <taxon>Ascomycota</taxon>
        <taxon>Pezizomycotina</taxon>
        <taxon>Sordariomycetes</taxon>
        <taxon>Hypocreomycetidae</taxon>
        <taxon>Hypocreales</taxon>
        <taxon>Nectriaceae</taxon>
        <taxon>Fusarium</taxon>
        <taxon>Fusarium heterosporum species complex</taxon>
    </lineage>
</organism>
<dbReference type="Gene3D" id="3.40.50.1820">
    <property type="entry name" value="alpha/beta hydrolase"/>
    <property type="match status" value="1"/>
</dbReference>
<keyword evidence="5" id="KW-0804">Transcription</keyword>
<feature type="compositionally biased region" description="Basic and acidic residues" evidence="8">
    <location>
        <begin position="963"/>
        <end position="974"/>
    </location>
</feature>
<accession>A0A8H5WFX9</accession>
<dbReference type="Gene3D" id="3.30.160.60">
    <property type="entry name" value="Classic Zinc Finger"/>
    <property type="match status" value="2"/>
</dbReference>
<dbReference type="InterPro" id="IPR000383">
    <property type="entry name" value="Xaa-Pro-like_dom"/>
</dbReference>
<sequence>MESTGTKRRQSSPQRTEFQCSYCQRIFGRIDHLTRHIRSHLQDKPFQCEVCDKAFGRQDLLKRHAAGHNASNESGSKRQKRVSNPAPRVSQACKACAAAKLKCDEDVSCRRCVSKGIPCEREARNMDIGEKAPPKSSAPQSMIAGELSIPPFEPYSHLPVSDQDFSSFLKGVMTPAEGQQGRSLDQVDLSALDSTYDPLRFHGLLDFRADVDTRFDDVALDLWDLPCSPSFYYNGIVFEPKTSTDVIAEPQQPDPISDACPVVLGQAAYKDSALGMWEPSQGDHTKSSIKALSVLGESPQDAIDLAGLEETNCRQYSTLSIGLRDQMLLLALDTCKPQSKFAIIKAFPSPEILSKLIESFFSHHRVQIDSWLHGPSFEPYQQCPEFLLSVVSIGTTFADSKILHSPGFALHEVVRISLPNMFDAANSITRTLWALQTFVLDIEMGLWSGIKRKMEIAESQRQMPFTHQHSRISLVDYFRDHADIDSTYDAEFCQLILLSGVWGMVWQCLQTIAVLDKPSHSDPALTLRQQEILQILHRIRVNMPEEKEAWQDGPAHMLYELVNMHLHMPFGEVELFAGKGDQNDARRALPLLLQWSNSREARKAIWHAGQLIKAAESFEPARLRGFYTIALYQANLAMWAYARFIDRGSPSAAAIQPCVSQGADTSISLMDQEAVVEHVLGILGANFSHCQTLPPLVENLQQLLDKLGRARSLITSSTADMPNPVRNDLHRVDSNSFPYVYEENATVELTLSDGLVRCNVFRPKSSDRVPVLVTYGPYGKDAPYKDFYSKAFDQVNPEHKSAHSAWETPDPGFWTSKGYAVVRADERGIGQSRGFLDTMSRSTSEAFFEVIEWCAEQSWSNGKVGLLGISYYAGSQWRVAAGKPKGLTAIVPWEGMSDYYRDRCRHGGILSNNFISFWWNRQVVANQYGRPGDEEIALNAKIGIEGPKRPKSSPESLEGNLSAEERAQNRQDQTIDNRTYRFRNEEYYASKEYDMSDIEVPLLSVANWGGISLHLRGNMEGFCHAGSQQKWLRIITGRHDLPFYYKEEVDIQRSFLDAFLKGQDDAGWTLGKVPIVDMVLRKGDAGVNDQEAEKRFPRRTESEWPIARTQWTKWYLTPQKSLTPDAESAKTASRRPAKLSYQALGSLDNPQLVQFATDPFEKETEITGSIVVHLTVSASALPAESTPSDIDLFITVRHISTQGKEIHYTGTAGDPVPLTKGWLRVSLRRVNTSHLKHREYLPWREYLSTDVQPVIIGEQYKVDVEVWPASVVLEPGAKLVLEVASGDTQGCGIFKHDDDIDRSPAKFQGMNHICFGPGFLNYIMLPVIPPK</sequence>
<dbReference type="CDD" id="cd12148">
    <property type="entry name" value="fungal_TF_MHR"/>
    <property type="match status" value="1"/>
</dbReference>
<dbReference type="InterPro" id="IPR001138">
    <property type="entry name" value="Zn2Cys6_DnaBD"/>
</dbReference>
<dbReference type="Proteomes" id="UP000567885">
    <property type="component" value="Unassembled WGS sequence"/>
</dbReference>
<dbReference type="InterPro" id="IPR008979">
    <property type="entry name" value="Galactose-bd-like_sf"/>
</dbReference>
<keyword evidence="11" id="KW-1185">Reference proteome</keyword>
<dbReference type="PROSITE" id="PS00463">
    <property type="entry name" value="ZN2_CY6_FUNGAL_1"/>
    <property type="match status" value="1"/>
</dbReference>
<dbReference type="InterPro" id="IPR005674">
    <property type="entry name" value="CocE/Ser_esterase"/>
</dbReference>
<evidence type="ECO:0000256" key="6">
    <source>
        <dbReference type="ARBA" id="ARBA00023242"/>
    </source>
</evidence>
<dbReference type="Gene3D" id="2.60.120.260">
    <property type="entry name" value="Galactose-binding domain-like"/>
    <property type="match status" value="1"/>
</dbReference>
<keyword evidence="3" id="KW-0862">Zinc</keyword>
<feature type="region of interest" description="Disordered" evidence="8">
    <location>
        <begin position="944"/>
        <end position="974"/>
    </location>
</feature>
<gene>
    <name evidence="10" type="ORF">FHETE_10843</name>
</gene>
<feature type="domain" description="C2H2-type" evidence="9">
    <location>
        <begin position="18"/>
        <end position="45"/>
    </location>
</feature>
<dbReference type="Pfam" id="PF00096">
    <property type="entry name" value="zf-C2H2"/>
    <property type="match status" value="2"/>
</dbReference>
<dbReference type="InterPro" id="IPR036864">
    <property type="entry name" value="Zn2-C6_fun-type_DNA-bd_sf"/>
</dbReference>
<dbReference type="InterPro" id="IPR036236">
    <property type="entry name" value="Znf_C2H2_sf"/>
</dbReference>
<evidence type="ECO:0000313" key="11">
    <source>
        <dbReference type="Proteomes" id="UP000567885"/>
    </source>
</evidence>
<evidence type="ECO:0000313" key="10">
    <source>
        <dbReference type="EMBL" id="KAF5656719.1"/>
    </source>
</evidence>
<dbReference type="PROSITE" id="PS00028">
    <property type="entry name" value="ZINC_FINGER_C2H2_1"/>
    <property type="match status" value="2"/>
</dbReference>